<dbReference type="Gene3D" id="1.10.357.10">
    <property type="entry name" value="Tetracycline Repressor, domain 2"/>
    <property type="match status" value="1"/>
</dbReference>
<gene>
    <name evidence="6" type="ORF">GCM10007879_12910</name>
</gene>
<dbReference type="InterPro" id="IPR036271">
    <property type="entry name" value="Tet_transcr_reg_TetR-rel_C_sf"/>
</dbReference>
<reference evidence="6" key="1">
    <citation type="journal article" date="2014" name="Int. J. Syst. Evol. Microbiol.">
        <title>Complete genome of a new Firmicutes species belonging to the dominant human colonic microbiota ('Ruminococcus bicirculans') reveals two chromosomes and a selective capacity to utilize plant glucans.</title>
        <authorList>
            <consortium name="NISC Comparative Sequencing Program"/>
            <person name="Wegmann U."/>
            <person name="Louis P."/>
            <person name="Goesmann A."/>
            <person name="Henrissat B."/>
            <person name="Duncan S.H."/>
            <person name="Flint H.J."/>
        </authorList>
    </citation>
    <scope>NUCLEOTIDE SEQUENCE</scope>
    <source>
        <strain evidence="6">NBRC 107169</strain>
    </source>
</reference>
<feature type="DNA-binding region" description="H-T-H motif" evidence="4">
    <location>
        <begin position="33"/>
        <end position="52"/>
    </location>
</feature>
<organism evidence="6 7">
    <name type="scientific">Maritalea porphyrae</name>
    <dbReference type="NCBI Taxonomy" id="880732"/>
    <lineage>
        <taxon>Bacteria</taxon>
        <taxon>Pseudomonadati</taxon>
        <taxon>Pseudomonadota</taxon>
        <taxon>Alphaproteobacteria</taxon>
        <taxon>Hyphomicrobiales</taxon>
        <taxon>Devosiaceae</taxon>
        <taxon>Maritalea</taxon>
    </lineage>
</organism>
<keyword evidence="2 4" id="KW-0238">DNA-binding</keyword>
<dbReference type="InterPro" id="IPR050109">
    <property type="entry name" value="HTH-type_TetR-like_transc_reg"/>
</dbReference>
<dbReference type="SUPFAM" id="SSF46689">
    <property type="entry name" value="Homeodomain-like"/>
    <property type="match status" value="1"/>
</dbReference>
<keyword evidence="1" id="KW-0805">Transcription regulation</keyword>
<dbReference type="RefSeq" id="WP_284362900.1">
    <property type="nucleotide sequence ID" value="NZ_BSNI01000002.1"/>
</dbReference>
<dbReference type="Proteomes" id="UP001161405">
    <property type="component" value="Unassembled WGS sequence"/>
</dbReference>
<keyword evidence="3" id="KW-0804">Transcription</keyword>
<accession>A0ABQ5UQV8</accession>
<evidence type="ECO:0000313" key="6">
    <source>
        <dbReference type="EMBL" id="GLQ17042.1"/>
    </source>
</evidence>
<dbReference type="PANTHER" id="PTHR30055:SF234">
    <property type="entry name" value="HTH-TYPE TRANSCRIPTIONAL REGULATOR BETI"/>
    <property type="match status" value="1"/>
</dbReference>
<keyword evidence="7" id="KW-1185">Reference proteome</keyword>
<evidence type="ECO:0000259" key="5">
    <source>
        <dbReference type="PROSITE" id="PS50977"/>
    </source>
</evidence>
<dbReference type="PROSITE" id="PS50977">
    <property type="entry name" value="HTH_TETR_2"/>
    <property type="match status" value="1"/>
</dbReference>
<dbReference type="SUPFAM" id="SSF48498">
    <property type="entry name" value="Tetracyclin repressor-like, C-terminal domain"/>
    <property type="match status" value="1"/>
</dbReference>
<evidence type="ECO:0000256" key="3">
    <source>
        <dbReference type="ARBA" id="ARBA00023163"/>
    </source>
</evidence>
<dbReference type="InterPro" id="IPR041490">
    <property type="entry name" value="KstR2_TetR_C"/>
</dbReference>
<comment type="caution">
    <text evidence="6">The sequence shown here is derived from an EMBL/GenBank/DDBJ whole genome shotgun (WGS) entry which is preliminary data.</text>
</comment>
<dbReference type="InterPro" id="IPR009057">
    <property type="entry name" value="Homeodomain-like_sf"/>
</dbReference>
<feature type="domain" description="HTH tetR-type" evidence="5">
    <location>
        <begin position="10"/>
        <end position="70"/>
    </location>
</feature>
<dbReference type="Pfam" id="PF17932">
    <property type="entry name" value="TetR_C_24"/>
    <property type="match status" value="1"/>
</dbReference>
<sequence>MARTTGSNGEETAKRIDEVALKLFAQKGYAAVSMREIAREVGVQAGALYNYSPNKQDLLARLMVEHMNDLLKAWADLDPNAMAPLDALKAFVLFHIRYHVQRPDQVFISYMELRNLEPENFSKVEELRRKYEAALKDILKRGHDQGQFVLEDVHVTTMAILAQLTGVTTWYRAKGRLSQQKIEEIYTQLVCQSVGAQSSEEI</sequence>
<dbReference type="InterPro" id="IPR001647">
    <property type="entry name" value="HTH_TetR"/>
</dbReference>
<dbReference type="EMBL" id="BSNI01000002">
    <property type="protein sequence ID" value="GLQ17042.1"/>
    <property type="molecule type" value="Genomic_DNA"/>
</dbReference>
<dbReference type="Pfam" id="PF00440">
    <property type="entry name" value="TetR_N"/>
    <property type="match status" value="1"/>
</dbReference>
<reference evidence="6" key="2">
    <citation type="submission" date="2023-01" db="EMBL/GenBank/DDBJ databases">
        <title>Draft genome sequence of Maritalea porphyrae strain NBRC 107169.</title>
        <authorList>
            <person name="Sun Q."/>
            <person name="Mori K."/>
        </authorList>
    </citation>
    <scope>NUCLEOTIDE SEQUENCE</scope>
    <source>
        <strain evidence="6">NBRC 107169</strain>
    </source>
</reference>
<evidence type="ECO:0000256" key="1">
    <source>
        <dbReference type="ARBA" id="ARBA00023015"/>
    </source>
</evidence>
<dbReference type="PANTHER" id="PTHR30055">
    <property type="entry name" value="HTH-TYPE TRANSCRIPTIONAL REGULATOR RUTR"/>
    <property type="match status" value="1"/>
</dbReference>
<name>A0ABQ5UQV8_9HYPH</name>
<evidence type="ECO:0000313" key="7">
    <source>
        <dbReference type="Proteomes" id="UP001161405"/>
    </source>
</evidence>
<evidence type="ECO:0000256" key="2">
    <source>
        <dbReference type="ARBA" id="ARBA00023125"/>
    </source>
</evidence>
<evidence type="ECO:0000256" key="4">
    <source>
        <dbReference type="PROSITE-ProRule" id="PRU00335"/>
    </source>
</evidence>
<proteinExistence type="predicted"/>
<dbReference type="PRINTS" id="PR00455">
    <property type="entry name" value="HTHTETR"/>
</dbReference>
<protein>
    <submittedName>
        <fullName evidence="6">TetR family transcriptional regulator</fullName>
    </submittedName>
</protein>